<name>A0A914KP45_MELIC</name>
<dbReference type="WBParaSite" id="Minc3s00063g03188">
    <property type="protein sequence ID" value="Minc3s00063g03188"/>
    <property type="gene ID" value="Minc3s00063g03188"/>
</dbReference>
<keyword evidence="1" id="KW-1133">Transmembrane helix</keyword>
<reference evidence="3" key="1">
    <citation type="submission" date="2022-11" db="UniProtKB">
        <authorList>
            <consortium name="WormBaseParasite"/>
        </authorList>
    </citation>
    <scope>IDENTIFICATION</scope>
</reference>
<sequence length="137" mass="15860">MSTLSWPLKVLMAAKRFIPIGNIFNIDLNIGCRSSLSPSLLLLSIFSLNRFHLLILRNILIRIRLFSRSLSFLLRRLFSLLLLCRLIFLIITTRSIILRIIRYSLLPLVAVLCRRRLVICARITVRILLSSLLAFLN</sequence>
<protein>
    <submittedName>
        <fullName evidence="3">Candidate secreted effector</fullName>
    </submittedName>
</protein>
<keyword evidence="1" id="KW-0812">Transmembrane</keyword>
<keyword evidence="2" id="KW-1185">Reference proteome</keyword>
<organism evidence="2 3">
    <name type="scientific">Meloidogyne incognita</name>
    <name type="common">Southern root-knot nematode worm</name>
    <name type="synonym">Oxyuris incognita</name>
    <dbReference type="NCBI Taxonomy" id="6306"/>
    <lineage>
        <taxon>Eukaryota</taxon>
        <taxon>Metazoa</taxon>
        <taxon>Ecdysozoa</taxon>
        <taxon>Nematoda</taxon>
        <taxon>Chromadorea</taxon>
        <taxon>Rhabditida</taxon>
        <taxon>Tylenchina</taxon>
        <taxon>Tylenchomorpha</taxon>
        <taxon>Tylenchoidea</taxon>
        <taxon>Meloidogynidae</taxon>
        <taxon>Meloidogyninae</taxon>
        <taxon>Meloidogyne</taxon>
        <taxon>Meloidogyne incognita group</taxon>
    </lineage>
</organism>
<evidence type="ECO:0000313" key="2">
    <source>
        <dbReference type="Proteomes" id="UP000887563"/>
    </source>
</evidence>
<feature type="transmembrane region" description="Helical" evidence="1">
    <location>
        <begin position="36"/>
        <end position="56"/>
    </location>
</feature>
<evidence type="ECO:0000256" key="1">
    <source>
        <dbReference type="SAM" id="Phobius"/>
    </source>
</evidence>
<dbReference type="AlphaFoldDB" id="A0A914KP45"/>
<accession>A0A914KP45</accession>
<proteinExistence type="predicted"/>
<keyword evidence="1" id="KW-0472">Membrane</keyword>
<feature type="transmembrane region" description="Helical" evidence="1">
    <location>
        <begin position="77"/>
        <end position="101"/>
    </location>
</feature>
<evidence type="ECO:0000313" key="3">
    <source>
        <dbReference type="WBParaSite" id="Minc3s00063g03188"/>
    </source>
</evidence>
<dbReference type="Proteomes" id="UP000887563">
    <property type="component" value="Unplaced"/>
</dbReference>